<proteinExistence type="predicted"/>
<gene>
    <name evidence="1" type="ORF">NM948_07135</name>
</gene>
<accession>A0A9X3UQF6</accession>
<evidence type="ECO:0000313" key="1">
    <source>
        <dbReference type="EMBL" id="MDA5623322.1"/>
    </source>
</evidence>
<dbReference type="AlphaFoldDB" id="A0A9X3UQF6"/>
<reference evidence="1" key="1">
    <citation type="submission" date="2022-07" db="EMBL/GenBank/DDBJ databases">
        <title>Genome-based characterization of novel serogroup A variants of Pasteurella multocida.</title>
        <authorList>
            <person name="Prajapati A."/>
            <person name="Yogisharadhya R."/>
            <person name="Mohanty N."/>
            <person name="Chanda M."/>
            <person name="Mendem S.K."/>
            <person name="Siddaramappa S."/>
            <person name="Shivachandra S.B."/>
        </authorList>
    </citation>
    <scope>NUCLEOTIDE SEQUENCE</scope>
    <source>
        <strain evidence="1">NIVEDIPm19</strain>
    </source>
</reference>
<organism evidence="1 2">
    <name type="scientific">Pasteurella multocida</name>
    <dbReference type="NCBI Taxonomy" id="747"/>
    <lineage>
        <taxon>Bacteria</taxon>
        <taxon>Pseudomonadati</taxon>
        <taxon>Pseudomonadota</taxon>
        <taxon>Gammaproteobacteria</taxon>
        <taxon>Pasteurellales</taxon>
        <taxon>Pasteurellaceae</taxon>
        <taxon>Pasteurella</taxon>
    </lineage>
</organism>
<dbReference type="Proteomes" id="UP001145481">
    <property type="component" value="Unassembled WGS sequence"/>
</dbReference>
<dbReference type="EMBL" id="JANJHC010000013">
    <property type="protein sequence ID" value="MDA5623322.1"/>
    <property type="molecule type" value="Genomic_DNA"/>
</dbReference>
<dbReference type="RefSeq" id="WP_016533509.1">
    <property type="nucleotide sequence ID" value="NZ_CP111083.1"/>
</dbReference>
<comment type="caution">
    <text evidence="1">The sequence shown here is derived from an EMBL/GenBank/DDBJ whole genome shotgun (WGS) entry which is preliminary data.</text>
</comment>
<sequence length="80" mass="9195">MFDSKVETPESQKEHLRVLSLKVAFLETLNRSLIRSLARTDPRFVDLLELELLEKVNVIAETDPQIAQAIESYLVDLLKN</sequence>
<protein>
    <submittedName>
        <fullName evidence="1">Uncharacterized protein</fullName>
    </submittedName>
</protein>
<evidence type="ECO:0000313" key="2">
    <source>
        <dbReference type="Proteomes" id="UP001145481"/>
    </source>
</evidence>
<name>A0A9X3UQF6_PASMD</name>